<dbReference type="GO" id="GO:0005524">
    <property type="term" value="F:ATP binding"/>
    <property type="evidence" value="ECO:0007669"/>
    <property type="project" value="UniProtKB-KW"/>
</dbReference>
<evidence type="ECO:0000256" key="1">
    <source>
        <dbReference type="ARBA" id="ARBA00022741"/>
    </source>
</evidence>
<dbReference type="InterPro" id="IPR011009">
    <property type="entry name" value="Kinase-like_dom_sf"/>
</dbReference>
<feature type="region of interest" description="Disordered" evidence="3">
    <location>
        <begin position="1478"/>
        <end position="1538"/>
    </location>
</feature>
<dbReference type="EMBL" id="UYJE01001267">
    <property type="protein sequence ID" value="VDI00728.1"/>
    <property type="molecule type" value="Genomic_DNA"/>
</dbReference>
<feature type="compositionally biased region" description="Basic and acidic residues" evidence="3">
    <location>
        <begin position="1338"/>
        <end position="1349"/>
    </location>
</feature>
<evidence type="ECO:0000256" key="2">
    <source>
        <dbReference type="ARBA" id="ARBA00022840"/>
    </source>
</evidence>
<accession>A0A8B6C7I8</accession>
<keyword evidence="2" id="KW-0067">ATP-binding</keyword>
<keyword evidence="6" id="KW-1185">Reference proteome</keyword>
<dbReference type="InterPro" id="IPR001245">
    <property type="entry name" value="Ser-Thr/Tyr_kinase_cat_dom"/>
</dbReference>
<gene>
    <name evidence="5" type="ORF">MGAL_10B032808</name>
</gene>
<organism evidence="5 6">
    <name type="scientific">Mytilus galloprovincialis</name>
    <name type="common">Mediterranean mussel</name>
    <dbReference type="NCBI Taxonomy" id="29158"/>
    <lineage>
        <taxon>Eukaryota</taxon>
        <taxon>Metazoa</taxon>
        <taxon>Spiralia</taxon>
        <taxon>Lophotrochozoa</taxon>
        <taxon>Mollusca</taxon>
        <taxon>Bivalvia</taxon>
        <taxon>Autobranchia</taxon>
        <taxon>Pteriomorphia</taxon>
        <taxon>Mytilida</taxon>
        <taxon>Mytiloidea</taxon>
        <taxon>Mytilidae</taxon>
        <taxon>Mytilinae</taxon>
        <taxon>Mytilus</taxon>
    </lineage>
</organism>
<dbReference type="Pfam" id="PF07714">
    <property type="entry name" value="PK_Tyr_Ser-Thr"/>
    <property type="match status" value="2"/>
</dbReference>
<evidence type="ECO:0000256" key="3">
    <source>
        <dbReference type="SAM" id="MobiDB-lite"/>
    </source>
</evidence>
<keyword evidence="1" id="KW-0547">Nucleotide-binding</keyword>
<feature type="region of interest" description="Disordered" evidence="3">
    <location>
        <begin position="1338"/>
        <end position="1397"/>
    </location>
</feature>
<evidence type="ECO:0000313" key="6">
    <source>
        <dbReference type="Proteomes" id="UP000596742"/>
    </source>
</evidence>
<comment type="caution">
    <text evidence="5">The sequence shown here is derived from an EMBL/GenBank/DDBJ whole genome shotgun (WGS) entry which is preliminary data.</text>
</comment>
<sequence length="1626" mass="188447">MSSPQANTFLVHCSKWKCSQETVNSLLRELKIRGLIPHDILTSLSDELLKNSLAHVPEEAAIVFHVCDHSKKKIREIVKDHLPRRNFARTTVIGGGGKIDLKDFKEFTCFRVYNELDVYRVAESIAKLFGINIENDDDNTINSRSDDVVPEHAVKTTTHRFKDVPTRIWTGHRQHEQHTRIKSLEYQRPSASSGQLKRASEIQYIKRYWTEDDENSTDDDDTLSHGNMNKSSYDGHEHEECKPQMRCKPKRSFKTVRTDDVTPVLNIDSFVDHYLMDDKEEHIGSFIKQSSSRSFVKCDLPMERKLSLYTKNPMFEDYQKEITTRIIPKLRKEHDIRSLSRWLNFDNYKVKEKILSEMETLLISAPINSSSIGDVVHITDNILMCCFRRVVEADDTMCTALRVLTSCLAILWILNSETSNTTAYIQVQNITSRVHGDLNTIKRNAYTMVSGQINMLLELIQYFTEHSFQRNFLDEILTEPNNDKAIKGFSEVDHQNKFLYIFVLINMMLQRSSENIPELLVVLLKLTFDVMAKKQKHRQTLLPLLYVVNKGIVLRLSKGPYHEKNWNISKQSLLTCLRTYITSRRIDSQWRVKLLSCLNPLLFDADKEVVKEVLQVFEKCGYKNKHIRDIIFKHVQNLLTAINFRMFSYKKYETNHRPLWYEIPGKIWNEMDVSLHILLPTVKCMTSGSMEDYRTSAERRVTIKHLNSLENMRILQYENSHPNLVKLIAFQYRPLPLYYLTENHKNLHTHLLDRRQYHKWLSRDNLGNMTINVIDAILFLHSKGMVHRNLTTHSFCINEHGIVMLEDFSLVKILQKTENGDSNFTNDVNDGDIPVLYSAPESVLEDKYDFQTDIWMVGLLLYGIYTHGGIPYTVFGLATEQILEYVVFQDLKPTKWPCIPTEIFKAVMACMHSSPDIREELQQIRMSIEEYLSDRNTDTLTRLSTLFEIDKMYPPPDCSEPEKGLPQLFVRLKQDLNPRMSYCNLRLSKIRSNRCCITLSDITAPDAPVRHGNEHSRSLRVEEPVNQAFVEDELPQMTEELCRKVLKMEALPTKIKRLQPSDTDYTYELHYKCQKGENIINIASRNHYGAPGIDSIDIFYLGLTYNLIKFVHRMHSHQWLLRDLCGYSIFVDTNTLTVFMPRVGRFRRINSLVKLDDCLLDESFPDRLRWSPIEVIQNGLYSKESDIYMLGMTIWEMYTAFNLHRDDPSVNPLEGIPFATIPKNELLTELYSGEVPDMPTSCPLWLYDMLKSCWNRNRTFRPCADQLLSEVKDRIQSHPKKEMIIQMVDLRRQPNVLQETRKLPKVPSHALDISFSKTSKACFSDDEDPYLLSVHSDSRSDSLHVDRRKQITKSPQLSPVIKGRKTQKNSSVHQLEDDYPKLRHDRGRKNRSYEPSGYYCNESDSSFLNISQSETQISHETIREDNDNFQSVIQDISHETNELRHNSAIGQACERKLSRIDSGIVDDASNQQLKSPRLNIKTDSLISEQRKSGMTDPSSGYSSMSKLKTESEDNKPPPIPPIPVGKSGKIPTIPSSKQHINVNKDNKTLEQMNDYISMSSVCRQRPKTDISQSSGHSVNNLPLQDITIKSKDDLDTDEFKPNLIRFGSCNLLKFEQQLSNSRSSYV</sequence>
<feature type="domain" description="Protein kinase" evidence="4">
    <location>
        <begin position="632"/>
        <end position="932"/>
    </location>
</feature>
<dbReference type="SUPFAM" id="SSF56112">
    <property type="entry name" value="Protein kinase-like (PK-like)"/>
    <property type="match status" value="2"/>
</dbReference>
<dbReference type="PROSITE" id="PS50011">
    <property type="entry name" value="PROTEIN_KINASE_DOM"/>
    <property type="match status" value="2"/>
</dbReference>
<dbReference type="PANTHER" id="PTHR24418">
    <property type="entry name" value="TYROSINE-PROTEIN KINASE"/>
    <property type="match status" value="1"/>
</dbReference>
<name>A0A8B6C7I8_MYTGA</name>
<proteinExistence type="predicted"/>
<dbReference type="Gene3D" id="1.10.510.10">
    <property type="entry name" value="Transferase(Phosphotransferase) domain 1"/>
    <property type="match status" value="2"/>
</dbReference>
<feature type="region of interest" description="Disordered" evidence="3">
    <location>
        <begin position="213"/>
        <end position="241"/>
    </location>
</feature>
<evidence type="ECO:0000313" key="5">
    <source>
        <dbReference type="EMBL" id="VDI00728.1"/>
    </source>
</evidence>
<evidence type="ECO:0000259" key="4">
    <source>
        <dbReference type="PROSITE" id="PS50011"/>
    </source>
</evidence>
<dbReference type="OrthoDB" id="6162313at2759"/>
<dbReference type="GO" id="GO:0004672">
    <property type="term" value="F:protein kinase activity"/>
    <property type="evidence" value="ECO:0007669"/>
    <property type="project" value="InterPro"/>
</dbReference>
<dbReference type="InterPro" id="IPR050198">
    <property type="entry name" value="Non-receptor_tyrosine_kinases"/>
</dbReference>
<protein>
    <recommendedName>
        <fullName evidence="4">Protein kinase domain-containing protein</fullName>
    </recommendedName>
</protein>
<dbReference type="Proteomes" id="UP000596742">
    <property type="component" value="Unassembled WGS sequence"/>
</dbReference>
<reference evidence="5" key="1">
    <citation type="submission" date="2018-11" db="EMBL/GenBank/DDBJ databases">
        <authorList>
            <person name="Alioto T."/>
            <person name="Alioto T."/>
        </authorList>
    </citation>
    <scope>NUCLEOTIDE SEQUENCE</scope>
</reference>
<feature type="domain" description="Protein kinase" evidence="4">
    <location>
        <begin position="926"/>
        <end position="1281"/>
    </location>
</feature>
<dbReference type="InterPro" id="IPR000719">
    <property type="entry name" value="Prot_kinase_dom"/>
</dbReference>
<feature type="compositionally biased region" description="Polar residues" evidence="3">
    <location>
        <begin position="1495"/>
        <end position="1506"/>
    </location>
</feature>